<name>A0A919B6X7_9ACTN</name>
<gene>
    <name evidence="2" type="ORF">GCM10010218_45330</name>
</gene>
<evidence type="ECO:0000313" key="3">
    <source>
        <dbReference type="Proteomes" id="UP000638313"/>
    </source>
</evidence>
<accession>A0A919B6X7</accession>
<reference evidence="2" key="1">
    <citation type="journal article" date="2014" name="Int. J. Syst. Evol. Microbiol.">
        <title>Complete genome sequence of Corynebacterium casei LMG S-19264T (=DSM 44701T), isolated from a smear-ripened cheese.</title>
        <authorList>
            <consortium name="US DOE Joint Genome Institute (JGI-PGF)"/>
            <person name="Walter F."/>
            <person name="Albersmeier A."/>
            <person name="Kalinowski J."/>
            <person name="Ruckert C."/>
        </authorList>
    </citation>
    <scope>NUCLEOTIDE SEQUENCE</scope>
    <source>
        <strain evidence="2">JCM 4059</strain>
    </source>
</reference>
<proteinExistence type="predicted"/>
<keyword evidence="3" id="KW-1185">Reference proteome</keyword>
<organism evidence="2 3">
    <name type="scientific">Streptomyces mashuensis</name>
    <dbReference type="NCBI Taxonomy" id="33904"/>
    <lineage>
        <taxon>Bacteria</taxon>
        <taxon>Bacillati</taxon>
        <taxon>Actinomycetota</taxon>
        <taxon>Actinomycetes</taxon>
        <taxon>Kitasatosporales</taxon>
        <taxon>Streptomycetaceae</taxon>
        <taxon>Streptomyces</taxon>
    </lineage>
</organism>
<evidence type="ECO:0000256" key="1">
    <source>
        <dbReference type="SAM" id="MobiDB-lite"/>
    </source>
</evidence>
<evidence type="ECO:0000313" key="2">
    <source>
        <dbReference type="EMBL" id="GHF58899.1"/>
    </source>
</evidence>
<feature type="region of interest" description="Disordered" evidence="1">
    <location>
        <begin position="1"/>
        <end position="60"/>
    </location>
</feature>
<comment type="caution">
    <text evidence="2">The sequence shown here is derived from an EMBL/GenBank/DDBJ whole genome shotgun (WGS) entry which is preliminary data.</text>
</comment>
<reference evidence="2" key="2">
    <citation type="submission" date="2020-09" db="EMBL/GenBank/DDBJ databases">
        <authorList>
            <person name="Sun Q."/>
            <person name="Ohkuma M."/>
        </authorList>
    </citation>
    <scope>NUCLEOTIDE SEQUENCE</scope>
    <source>
        <strain evidence="2">JCM 4059</strain>
    </source>
</reference>
<protein>
    <submittedName>
        <fullName evidence="2">Uncharacterized protein</fullName>
    </submittedName>
</protein>
<dbReference type="EMBL" id="BNBD01000010">
    <property type="protein sequence ID" value="GHF58899.1"/>
    <property type="molecule type" value="Genomic_DNA"/>
</dbReference>
<dbReference type="Proteomes" id="UP000638313">
    <property type="component" value="Unassembled WGS sequence"/>
</dbReference>
<dbReference type="AlphaFoldDB" id="A0A919B6X7"/>
<sequence>MRSCAPWGPDKSILPLSGCAPSPGPLRVRPAPSAAPTAWEGSRYGPPPLCGGRSDRDGADTEVDAAYMGGTDPFVSANCSAPPSPGPWAPWGMLPGFRVTGVARSYITPDHGWQTTWRTLANPGEYSLGP</sequence>